<accession>W4JW09</accession>
<comment type="similarity">
    <text evidence="3 10">Belongs to the cytochrome P450 family.</text>
</comment>
<protein>
    <recommendedName>
        <fullName evidence="13">Cytochrome P450</fullName>
    </recommendedName>
</protein>
<comment type="pathway">
    <text evidence="2">Secondary metabolite biosynthesis.</text>
</comment>
<gene>
    <name evidence="11" type="ORF">HETIRDRAFT_65596</name>
</gene>
<dbReference type="InterPro" id="IPR002401">
    <property type="entry name" value="Cyt_P450_E_grp-I"/>
</dbReference>
<proteinExistence type="inferred from homology"/>
<evidence type="ECO:0000256" key="8">
    <source>
        <dbReference type="ARBA" id="ARBA00023033"/>
    </source>
</evidence>
<dbReference type="OrthoDB" id="2789670at2759"/>
<evidence type="ECO:0000313" key="12">
    <source>
        <dbReference type="Proteomes" id="UP000030671"/>
    </source>
</evidence>
<name>W4JW09_HETIT</name>
<evidence type="ECO:0008006" key="13">
    <source>
        <dbReference type="Google" id="ProtNLM"/>
    </source>
</evidence>
<dbReference type="PRINTS" id="PR00463">
    <property type="entry name" value="EP450I"/>
</dbReference>
<dbReference type="GO" id="GO:0020037">
    <property type="term" value="F:heme binding"/>
    <property type="evidence" value="ECO:0007669"/>
    <property type="project" value="InterPro"/>
</dbReference>
<keyword evidence="6 10" id="KW-0560">Oxidoreductase</keyword>
<dbReference type="Pfam" id="PF00067">
    <property type="entry name" value="p450"/>
    <property type="match status" value="1"/>
</dbReference>
<comment type="cofactor">
    <cofactor evidence="1 9">
        <name>heme</name>
        <dbReference type="ChEBI" id="CHEBI:30413"/>
    </cofactor>
</comment>
<dbReference type="GO" id="GO:0005506">
    <property type="term" value="F:iron ion binding"/>
    <property type="evidence" value="ECO:0007669"/>
    <property type="project" value="InterPro"/>
</dbReference>
<dbReference type="PANTHER" id="PTHR46300">
    <property type="entry name" value="P450, PUTATIVE (EUROFUNG)-RELATED-RELATED"/>
    <property type="match status" value="1"/>
</dbReference>
<evidence type="ECO:0000256" key="2">
    <source>
        <dbReference type="ARBA" id="ARBA00005179"/>
    </source>
</evidence>
<keyword evidence="5 9" id="KW-0479">Metal-binding</keyword>
<evidence type="ECO:0000256" key="5">
    <source>
        <dbReference type="ARBA" id="ARBA00022723"/>
    </source>
</evidence>
<keyword evidence="7 9" id="KW-0408">Iron</keyword>
<dbReference type="KEGG" id="hir:HETIRDRAFT_65596"/>
<dbReference type="AlphaFoldDB" id="W4JW09"/>
<dbReference type="InterPro" id="IPR036396">
    <property type="entry name" value="Cyt_P450_sf"/>
</dbReference>
<feature type="binding site" description="axial binding residue" evidence="9">
    <location>
        <position position="441"/>
    </location>
    <ligand>
        <name>heme</name>
        <dbReference type="ChEBI" id="CHEBI:30413"/>
    </ligand>
    <ligandPart>
        <name>Fe</name>
        <dbReference type="ChEBI" id="CHEBI:18248"/>
    </ligandPart>
</feature>
<evidence type="ECO:0000256" key="6">
    <source>
        <dbReference type="ARBA" id="ARBA00023002"/>
    </source>
</evidence>
<dbReference type="GO" id="GO:0004497">
    <property type="term" value="F:monooxygenase activity"/>
    <property type="evidence" value="ECO:0007669"/>
    <property type="project" value="UniProtKB-KW"/>
</dbReference>
<dbReference type="InterPro" id="IPR050364">
    <property type="entry name" value="Cytochrome_P450_fung"/>
</dbReference>
<keyword evidence="8 10" id="KW-0503">Monooxygenase</keyword>
<reference evidence="11 12" key="1">
    <citation type="journal article" date="2012" name="New Phytol.">
        <title>Insight into trade-off between wood decay and parasitism from the genome of a fungal forest pathogen.</title>
        <authorList>
            <person name="Olson A."/>
            <person name="Aerts A."/>
            <person name="Asiegbu F."/>
            <person name="Belbahri L."/>
            <person name="Bouzid O."/>
            <person name="Broberg A."/>
            <person name="Canback B."/>
            <person name="Coutinho P.M."/>
            <person name="Cullen D."/>
            <person name="Dalman K."/>
            <person name="Deflorio G."/>
            <person name="van Diepen L.T."/>
            <person name="Dunand C."/>
            <person name="Duplessis S."/>
            <person name="Durling M."/>
            <person name="Gonthier P."/>
            <person name="Grimwood J."/>
            <person name="Fossdal C.G."/>
            <person name="Hansson D."/>
            <person name="Henrissat B."/>
            <person name="Hietala A."/>
            <person name="Himmelstrand K."/>
            <person name="Hoffmeister D."/>
            <person name="Hogberg N."/>
            <person name="James T.Y."/>
            <person name="Karlsson M."/>
            <person name="Kohler A."/>
            <person name="Kues U."/>
            <person name="Lee Y.H."/>
            <person name="Lin Y.C."/>
            <person name="Lind M."/>
            <person name="Lindquist E."/>
            <person name="Lombard V."/>
            <person name="Lucas S."/>
            <person name="Lunden K."/>
            <person name="Morin E."/>
            <person name="Murat C."/>
            <person name="Park J."/>
            <person name="Raffaello T."/>
            <person name="Rouze P."/>
            <person name="Salamov A."/>
            <person name="Schmutz J."/>
            <person name="Solheim H."/>
            <person name="Stahlberg J."/>
            <person name="Velez H."/>
            <person name="de Vries R.P."/>
            <person name="Wiebenga A."/>
            <person name="Woodward S."/>
            <person name="Yakovlev I."/>
            <person name="Garbelotto M."/>
            <person name="Martin F."/>
            <person name="Grigoriev I.V."/>
            <person name="Stenlid J."/>
        </authorList>
    </citation>
    <scope>NUCLEOTIDE SEQUENCE [LARGE SCALE GENOMIC DNA]</scope>
    <source>
        <strain evidence="11 12">TC 32-1</strain>
    </source>
</reference>
<dbReference type="eggNOG" id="KOG0156">
    <property type="taxonomic scope" value="Eukaryota"/>
</dbReference>
<dbReference type="CDD" id="cd11065">
    <property type="entry name" value="CYP64-like"/>
    <property type="match status" value="1"/>
</dbReference>
<keyword evidence="12" id="KW-1185">Reference proteome</keyword>
<dbReference type="Gene3D" id="1.10.630.10">
    <property type="entry name" value="Cytochrome P450"/>
    <property type="match status" value="1"/>
</dbReference>
<dbReference type="PANTHER" id="PTHR46300:SF7">
    <property type="entry name" value="P450, PUTATIVE (EUROFUNG)-RELATED"/>
    <property type="match status" value="1"/>
</dbReference>
<organism evidence="11 12">
    <name type="scientific">Heterobasidion irregulare (strain TC 32-1)</name>
    <dbReference type="NCBI Taxonomy" id="747525"/>
    <lineage>
        <taxon>Eukaryota</taxon>
        <taxon>Fungi</taxon>
        <taxon>Dikarya</taxon>
        <taxon>Basidiomycota</taxon>
        <taxon>Agaricomycotina</taxon>
        <taxon>Agaricomycetes</taxon>
        <taxon>Russulales</taxon>
        <taxon>Bondarzewiaceae</taxon>
        <taxon>Heterobasidion</taxon>
        <taxon>Heterobasidion annosum species complex</taxon>
    </lineage>
</organism>
<keyword evidence="4 9" id="KW-0349">Heme</keyword>
<evidence type="ECO:0000256" key="4">
    <source>
        <dbReference type="ARBA" id="ARBA00022617"/>
    </source>
</evidence>
<dbReference type="GO" id="GO:0016705">
    <property type="term" value="F:oxidoreductase activity, acting on paired donors, with incorporation or reduction of molecular oxygen"/>
    <property type="evidence" value="ECO:0007669"/>
    <property type="project" value="InterPro"/>
</dbReference>
<dbReference type="HOGENOM" id="CLU_001570_2_3_1"/>
<dbReference type="InParanoid" id="W4JW09"/>
<dbReference type="PROSITE" id="PS00086">
    <property type="entry name" value="CYTOCHROME_P450"/>
    <property type="match status" value="1"/>
</dbReference>
<dbReference type="EMBL" id="KI925463">
    <property type="protein sequence ID" value="ETW77255.1"/>
    <property type="molecule type" value="Genomic_DNA"/>
</dbReference>
<evidence type="ECO:0000256" key="10">
    <source>
        <dbReference type="RuleBase" id="RU000461"/>
    </source>
</evidence>
<dbReference type="GeneID" id="20678745"/>
<evidence type="ECO:0000256" key="3">
    <source>
        <dbReference type="ARBA" id="ARBA00010617"/>
    </source>
</evidence>
<evidence type="ECO:0000256" key="7">
    <source>
        <dbReference type="ARBA" id="ARBA00023004"/>
    </source>
</evidence>
<dbReference type="RefSeq" id="XP_009550528.1">
    <property type="nucleotide sequence ID" value="XM_009552233.1"/>
</dbReference>
<sequence>MFRLADYALVIVILALLRAYLVRRRNPSGLPLPPGPKPLPIIGNIFDIPKRASWETYAQWGQQYGGIMSLKVLGQTIVVLNSHEVARDLLEKRGTIYSDRPALPSLEMMNLNFNLTIKPYGSYWRTGRSMADHSLRQSASLTYRPMLIREARRFLGKLVRGTDDVVVSSRQLTAAVIMSLTYGYEVKEPKDHFVDLAEDVVERAVAAMLPGATVINTFPACKSLKYLSAWLPGMSFKREAIRKWQQVQETVDAPFEFTKGEIKNGTARPSMIHECFESFSNTSLTEREETILKEVAATSYIAGIDTTTSTIAGFFVALALYPDVQKHAQDELDATVGRDRLPDFQDRHQLPYVEAICQELRRWRLVAPFALPHATSKDDVYEGYFIPKGSQVLANCWAMLHDPAVYPEPEVFRPDRFLASDGTFIEDPLVRAAFGFGRRLCPGRFLANDTLWAVVVSVLSVLTVEKAKDIEGKEIPVSDVFTDHALICHPTPFKCSIIPRDVRSEQLIIETSTNPMEEL</sequence>
<evidence type="ECO:0000256" key="9">
    <source>
        <dbReference type="PIRSR" id="PIRSR602401-1"/>
    </source>
</evidence>
<evidence type="ECO:0000256" key="1">
    <source>
        <dbReference type="ARBA" id="ARBA00001971"/>
    </source>
</evidence>
<evidence type="ECO:0000313" key="11">
    <source>
        <dbReference type="EMBL" id="ETW77255.1"/>
    </source>
</evidence>
<dbReference type="InterPro" id="IPR017972">
    <property type="entry name" value="Cyt_P450_CS"/>
</dbReference>
<dbReference type="InterPro" id="IPR001128">
    <property type="entry name" value="Cyt_P450"/>
</dbReference>
<dbReference type="Proteomes" id="UP000030671">
    <property type="component" value="Unassembled WGS sequence"/>
</dbReference>
<dbReference type="SUPFAM" id="SSF48264">
    <property type="entry name" value="Cytochrome P450"/>
    <property type="match status" value="1"/>
</dbReference>